<evidence type="ECO:0000259" key="17">
    <source>
        <dbReference type="PROSITE" id="PS50011"/>
    </source>
</evidence>
<dbReference type="InterPro" id="IPR017441">
    <property type="entry name" value="Protein_kinase_ATP_BS"/>
</dbReference>
<dbReference type="GO" id="GO:0005524">
    <property type="term" value="F:ATP binding"/>
    <property type="evidence" value="ECO:0007669"/>
    <property type="project" value="UniProtKB-UniRule"/>
</dbReference>
<evidence type="ECO:0000256" key="2">
    <source>
        <dbReference type="ARBA" id="ARBA00005926"/>
    </source>
</evidence>
<evidence type="ECO:0000256" key="8">
    <source>
        <dbReference type="ARBA" id="ARBA00022741"/>
    </source>
</evidence>
<dbReference type="InterPro" id="IPR050235">
    <property type="entry name" value="CK1_Ser-Thr_kinase"/>
</dbReference>
<dbReference type="EC" id="2.7.11.1" evidence="4"/>
<evidence type="ECO:0000256" key="14">
    <source>
        <dbReference type="PROSITE-ProRule" id="PRU10141"/>
    </source>
</evidence>
<evidence type="ECO:0000256" key="4">
    <source>
        <dbReference type="ARBA" id="ARBA00012513"/>
    </source>
</evidence>
<keyword evidence="8 14" id="KW-0547">Nucleotide-binding</keyword>
<feature type="binding site" evidence="14">
    <location>
        <position position="38"/>
    </location>
    <ligand>
        <name>ATP</name>
        <dbReference type="ChEBI" id="CHEBI:30616"/>
    </ligand>
</feature>
<keyword evidence="10 14" id="KW-0067">ATP-binding</keyword>
<evidence type="ECO:0000256" key="5">
    <source>
        <dbReference type="ARBA" id="ARBA00022490"/>
    </source>
</evidence>
<dbReference type="Gene3D" id="1.10.510.10">
    <property type="entry name" value="Transferase(Phosphotransferase) domain 1"/>
    <property type="match status" value="1"/>
</dbReference>
<evidence type="ECO:0000256" key="10">
    <source>
        <dbReference type="ARBA" id="ARBA00022840"/>
    </source>
</evidence>
<proteinExistence type="inferred from homology"/>
<dbReference type="FunFam" id="3.30.200.20:FF:000538">
    <property type="entry name" value="Putative Casein kinase I"/>
    <property type="match status" value="1"/>
</dbReference>
<dbReference type="SUPFAM" id="SSF56112">
    <property type="entry name" value="Protein kinase-like (PK-like)"/>
    <property type="match status" value="1"/>
</dbReference>
<gene>
    <name evidence="18" type="ORF">F3Y22_tig00111542pilonHSYRG00045</name>
</gene>
<feature type="region of interest" description="Disordered" evidence="16">
    <location>
        <begin position="379"/>
        <end position="451"/>
    </location>
</feature>
<comment type="similarity">
    <text evidence="2">Belongs to the protein kinase superfamily. CK1 Ser/Thr protein kinase family. Casein kinase I subfamily.</text>
</comment>
<feature type="compositionally biased region" description="Basic and acidic residues" evidence="16">
    <location>
        <begin position="402"/>
        <end position="418"/>
    </location>
</feature>
<dbReference type="FunFam" id="1.10.510.10:FF:000134">
    <property type="entry name" value="Casein kinase I isoform delta-like"/>
    <property type="match status" value="1"/>
</dbReference>
<dbReference type="PANTHER" id="PTHR11909">
    <property type="entry name" value="CASEIN KINASE-RELATED"/>
    <property type="match status" value="1"/>
</dbReference>
<evidence type="ECO:0000256" key="1">
    <source>
        <dbReference type="ARBA" id="ARBA00004496"/>
    </source>
</evidence>
<comment type="caution">
    <text evidence="18">The sequence shown here is derived from an EMBL/GenBank/DDBJ whole genome shotgun (WGS) entry which is preliminary data.</text>
</comment>
<comment type="catalytic activity">
    <reaction evidence="13">
        <text>L-seryl-[protein] + ATP = O-phospho-L-seryl-[protein] + ADP + H(+)</text>
        <dbReference type="Rhea" id="RHEA:17989"/>
        <dbReference type="Rhea" id="RHEA-COMP:9863"/>
        <dbReference type="Rhea" id="RHEA-COMP:11604"/>
        <dbReference type="ChEBI" id="CHEBI:15378"/>
        <dbReference type="ChEBI" id="CHEBI:29999"/>
        <dbReference type="ChEBI" id="CHEBI:30616"/>
        <dbReference type="ChEBI" id="CHEBI:83421"/>
        <dbReference type="ChEBI" id="CHEBI:456216"/>
        <dbReference type="EC" id="2.7.11.1"/>
    </reaction>
</comment>
<reference evidence="18" key="1">
    <citation type="submission" date="2019-09" db="EMBL/GenBank/DDBJ databases">
        <title>Draft genome information of white flower Hibiscus syriacus.</title>
        <authorList>
            <person name="Kim Y.-M."/>
        </authorList>
    </citation>
    <scope>NUCLEOTIDE SEQUENCE [LARGE SCALE GENOMIC DNA]</scope>
    <source>
        <strain evidence="18">YM2019G1</strain>
    </source>
</reference>
<feature type="compositionally biased region" description="Low complexity" evidence="16">
    <location>
        <begin position="381"/>
        <end position="395"/>
    </location>
</feature>
<keyword evidence="19" id="KW-1185">Reference proteome</keyword>
<dbReference type="PROSITE" id="PS50011">
    <property type="entry name" value="PROTEIN_KINASE_DOM"/>
    <property type="match status" value="1"/>
</dbReference>
<keyword evidence="6 15" id="KW-0723">Serine/threonine-protein kinase</keyword>
<evidence type="ECO:0000256" key="16">
    <source>
        <dbReference type="SAM" id="MobiDB-lite"/>
    </source>
</evidence>
<comment type="catalytic activity">
    <reaction evidence="12">
        <text>L-threonyl-[protein] + ATP = O-phospho-L-threonyl-[protein] + ADP + H(+)</text>
        <dbReference type="Rhea" id="RHEA:46608"/>
        <dbReference type="Rhea" id="RHEA-COMP:11060"/>
        <dbReference type="Rhea" id="RHEA-COMP:11605"/>
        <dbReference type="ChEBI" id="CHEBI:15378"/>
        <dbReference type="ChEBI" id="CHEBI:30013"/>
        <dbReference type="ChEBI" id="CHEBI:30616"/>
        <dbReference type="ChEBI" id="CHEBI:61977"/>
        <dbReference type="ChEBI" id="CHEBI:456216"/>
        <dbReference type="EC" id="2.7.11.1"/>
    </reaction>
</comment>
<evidence type="ECO:0000313" key="19">
    <source>
        <dbReference type="Proteomes" id="UP000436088"/>
    </source>
</evidence>
<dbReference type="PROSITE" id="PS00108">
    <property type="entry name" value="PROTEIN_KINASE_ST"/>
    <property type="match status" value="1"/>
</dbReference>
<dbReference type="InterPro" id="IPR008271">
    <property type="entry name" value="Ser/Thr_kinase_AS"/>
</dbReference>
<evidence type="ECO:0000256" key="6">
    <source>
        <dbReference type="ARBA" id="ARBA00022527"/>
    </source>
</evidence>
<keyword evidence="9 18" id="KW-0418">Kinase</keyword>
<evidence type="ECO:0000256" key="7">
    <source>
        <dbReference type="ARBA" id="ARBA00022679"/>
    </source>
</evidence>
<organism evidence="18 19">
    <name type="scientific">Hibiscus syriacus</name>
    <name type="common">Rose of Sharon</name>
    <dbReference type="NCBI Taxonomy" id="106335"/>
    <lineage>
        <taxon>Eukaryota</taxon>
        <taxon>Viridiplantae</taxon>
        <taxon>Streptophyta</taxon>
        <taxon>Embryophyta</taxon>
        <taxon>Tracheophyta</taxon>
        <taxon>Spermatophyta</taxon>
        <taxon>Magnoliopsida</taxon>
        <taxon>eudicotyledons</taxon>
        <taxon>Gunneridae</taxon>
        <taxon>Pentapetalae</taxon>
        <taxon>rosids</taxon>
        <taxon>malvids</taxon>
        <taxon>Malvales</taxon>
        <taxon>Malvaceae</taxon>
        <taxon>Malvoideae</taxon>
        <taxon>Hibiscus</taxon>
    </lineage>
</organism>
<evidence type="ECO:0000256" key="11">
    <source>
        <dbReference type="ARBA" id="ARBA00024949"/>
    </source>
</evidence>
<feature type="compositionally biased region" description="Polar residues" evidence="16">
    <location>
        <begin position="419"/>
        <end position="428"/>
    </location>
</feature>
<evidence type="ECO:0000313" key="18">
    <source>
        <dbReference type="EMBL" id="KAE8677144.1"/>
    </source>
</evidence>
<dbReference type="Pfam" id="PF00069">
    <property type="entry name" value="Pkinase"/>
    <property type="match status" value="1"/>
</dbReference>
<dbReference type="AlphaFoldDB" id="A0A6A2YK24"/>
<evidence type="ECO:0000256" key="13">
    <source>
        <dbReference type="ARBA" id="ARBA00048679"/>
    </source>
</evidence>
<dbReference type="InterPro" id="IPR011009">
    <property type="entry name" value="Kinase-like_dom_sf"/>
</dbReference>
<comment type="function">
    <text evidence="11">Casein kinases are operationally defined by their preferential utilization of acidic proteins such as caseins as substrates. It can phosphorylate a large number of proteins.</text>
</comment>
<comment type="subunit">
    <text evidence="3">Monomer.</text>
</comment>
<protein>
    <recommendedName>
        <fullName evidence="4">non-specific serine/threonine protein kinase</fullName>
        <ecNumber evidence="4">2.7.11.1</ecNumber>
    </recommendedName>
</protein>
<dbReference type="CDD" id="cd14125">
    <property type="entry name" value="STKc_CK1_delta_epsilon"/>
    <property type="match status" value="1"/>
</dbReference>
<comment type="subcellular location">
    <subcellularLocation>
        <location evidence="1">Cytoplasm</location>
    </subcellularLocation>
</comment>
<accession>A0A6A2YK24</accession>
<dbReference type="GO" id="GO:0004674">
    <property type="term" value="F:protein serine/threonine kinase activity"/>
    <property type="evidence" value="ECO:0007669"/>
    <property type="project" value="UniProtKB-KW"/>
</dbReference>
<evidence type="ECO:0000256" key="9">
    <source>
        <dbReference type="ARBA" id="ARBA00022777"/>
    </source>
</evidence>
<evidence type="ECO:0000256" key="15">
    <source>
        <dbReference type="RuleBase" id="RU000304"/>
    </source>
</evidence>
<dbReference type="PROSITE" id="PS00107">
    <property type="entry name" value="PROTEIN_KINASE_ATP"/>
    <property type="match status" value="1"/>
</dbReference>
<dbReference type="EMBL" id="VEPZ02001364">
    <property type="protein sequence ID" value="KAE8677144.1"/>
    <property type="molecule type" value="Genomic_DNA"/>
</dbReference>
<dbReference type="OrthoDB" id="5800476at2759"/>
<keyword evidence="7" id="KW-0808">Transferase</keyword>
<sequence>MEPRVGNKFRLGRKIGSGSFGEIYLGTNIQTNEEVAIKLENVKTKHPQLLYESKLYRILQGGTGIPNVRWFGVEGDYNVLVMDLLGPSLEDLFNFCSRKLSLKSVLMLADQMINRVEFVHSKSFLHRDIKPDNFIMGLGRRANQVYMIDFGLAKKYRDSSHQHIPYRENKNLTGTARYASMNTHLGIEQSRRDDLESLGYVLMYFLRGSLPWQGLKAGTKKQKYERISEKKVSTSIEALCRGYPTEFASYFHYCRSLRFDDKPDYSYLKRIFRDLFIREGFQFDYVFDWTILKYQQSQLTTPPARAIGPGAGTSSPLPPGMGADRQTAGENARAAGLSSINSSWRKTSGPLNSGSQAKQKNPVANDPAVAKDTMYMGQTGASSSRHAAASSSREAFGGSEADPQRSRSTDANHGDPRRSSSGRNTSHTKNYKAALKGMEGLQFESDERVHY</sequence>
<feature type="domain" description="Protein kinase" evidence="17">
    <location>
        <begin position="9"/>
        <end position="277"/>
    </location>
</feature>
<feature type="region of interest" description="Disordered" evidence="16">
    <location>
        <begin position="303"/>
        <end position="363"/>
    </location>
</feature>
<feature type="compositionally biased region" description="Polar residues" evidence="16">
    <location>
        <begin position="338"/>
        <end position="359"/>
    </location>
</feature>
<evidence type="ECO:0000256" key="12">
    <source>
        <dbReference type="ARBA" id="ARBA00047899"/>
    </source>
</evidence>
<dbReference type="InterPro" id="IPR000719">
    <property type="entry name" value="Prot_kinase_dom"/>
</dbReference>
<evidence type="ECO:0000256" key="3">
    <source>
        <dbReference type="ARBA" id="ARBA00011245"/>
    </source>
</evidence>
<dbReference type="Proteomes" id="UP000436088">
    <property type="component" value="Unassembled WGS sequence"/>
</dbReference>
<dbReference type="SMART" id="SM00220">
    <property type="entry name" value="S_TKc"/>
    <property type="match status" value="1"/>
</dbReference>
<keyword evidence="5" id="KW-0963">Cytoplasm</keyword>
<dbReference type="GO" id="GO:0005737">
    <property type="term" value="C:cytoplasm"/>
    <property type="evidence" value="ECO:0007669"/>
    <property type="project" value="UniProtKB-SubCell"/>
</dbReference>
<name>A0A6A2YK24_HIBSY</name>